<proteinExistence type="predicted"/>
<dbReference type="InterPro" id="IPR022155">
    <property type="entry name" value="DUF3684"/>
</dbReference>
<organism evidence="2 3">
    <name type="scientific">Suillus luteus UH-Slu-Lm8-n1</name>
    <dbReference type="NCBI Taxonomy" id="930992"/>
    <lineage>
        <taxon>Eukaryota</taxon>
        <taxon>Fungi</taxon>
        <taxon>Dikarya</taxon>
        <taxon>Basidiomycota</taxon>
        <taxon>Agaricomycotina</taxon>
        <taxon>Agaricomycetes</taxon>
        <taxon>Agaricomycetidae</taxon>
        <taxon>Boletales</taxon>
        <taxon>Suillineae</taxon>
        <taxon>Suillaceae</taxon>
        <taxon>Suillus</taxon>
    </lineage>
</organism>
<dbReference type="AlphaFoldDB" id="A0A0D0AVX4"/>
<name>A0A0D0AVX4_9AGAM</name>
<gene>
    <name evidence="2" type="ORF">CY34DRAFT_16672</name>
</gene>
<dbReference type="InterPro" id="IPR036890">
    <property type="entry name" value="HATPase_C_sf"/>
</dbReference>
<dbReference type="Proteomes" id="UP000054485">
    <property type="component" value="Unassembled WGS sequence"/>
</dbReference>
<reference evidence="2 3" key="1">
    <citation type="submission" date="2014-04" db="EMBL/GenBank/DDBJ databases">
        <authorList>
            <consortium name="DOE Joint Genome Institute"/>
            <person name="Kuo A."/>
            <person name="Ruytinx J."/>
            <person name="Rineau F."/>
            <person name="Colpaert J."/>
            <person name="Kohler A."/>
            <person name="Nagy L.G."/>
            <person name="Floudas D."/>
            <person name="Copeland A."/>
            <person name="Barry K.W."/>
            <person name="Cichocki N."/>
            <person name="Veneault-Fourrey C."/>
            <person name="LaButti K."/>
            <person name="Lindquist E.A."/>
            <person name="Lipzen A."/>
            <person name="Lundell T."/>
            <person name="Morin E."/>
            <person name="Murat C."/>
            <person name="Sun H."/>
            <person name="Tunlid A."/>
            <person name="Henrissat B."/>
            <person name="Grigoriev I.V."/>
            <person name="Hibbett D.S."/>
            <person name="Martin F."/>
            <person name="Nordberg H.P."/>
            <person name="Cantor M.N."/>
            <person name="Hua S.X."/>
        </authorList>
    </citation>
    <scope>NUCLEOTIDE SEQUENCE [LARGE SCALE GENOMIC DNA]</scope>
    <source>
        <strain evidence="2 3">UH-Slu-Lm8-n1</strain>
    </source>
</reference>
<reference evidence="3" key="2">
    <citation type="submission" date="2015-01" db="EMBL/GenBank/DDBJ databases">
        <title>Evolutionary Origins and Diversification of the Mycorrhizal Mutualists.</title>
        <authorList>
            <consortium name="DOE Joint Genome Institute"/>
            <consortium name="Mycorrhizal Genomics Consortium"/>
            <person name="Kohler A."/>
            <person name="Kuo A."/>
            <person name="Nagy L.G."/>
            <person name="Floudas D."/>
            <person name="Copeland A."/>
            <person name="Barry K.W."/>
            <person name="Cichocki N."/>
            <person name="Veneault-Fourrey C."/>
            <person name="LaButti K."/>
            <person name="Lindquist E.A."/>
            <person name="Lipzen A."/>
            <person name="Lundell T."/>
            <person name="Morin E."/>
            <person name="Murat C."/>
            <person name="Riley R."/>
            <person name="Ohm R."/>
            <person name="Sun H."/>
            <person name="Tunlid A."/>
            <person name="Henrissat B."/>
            <person name="Grigoriev I.V."/>
            <person name="Hibbett D.S."/>
            <person name="Martin F."/>
        </authorList>
    </citation>
    <scope>NUCLEOTIDE SEQUENCE [LARGE SCALE GENOMIC DNA]</scope>
    <source>
        <strain evidence="3">UH-Slu-Lm8-n1</strain>
    </source>
</reference>
<evidence type="ECO:0000313" key="2">
    <source>
        <dbReference type="EMBL" id="KIK36008.1"/>
    </source>
</evidence>
<dbReference type="Pfam" id="PF12449">
    <property type="entry name" value="DUF3684"/>
    <property type="match status" value="1"/>
</dbReference>
<dbReference type="OrthoDB" id="10031156at2759"/>
<dbReference type="SUPFAM" id="SSF55874">
    <property type="entry name" value="ATPase domain of HSP90 chaperone/DNA topoisomerase II/histidine kinase"/>
    <property type="match status" value="1"/>
</dbReference>
<dbReference type="STRING" id="930992.A0A0D0AVX4"/>
<accession>A0A0D0AVX4</accession>
<sequence>MALNKTATTKQPRRVEVNQRALVDKVLARYPEEFTVFRELLQNADDARATKVVIEFQTEGYATHSAGANGKTNGITTAIPDLLTTKLFKWVVRNNGDAFKDTDWGRLTKIADGNPDEQKIGAFGVGFYSVFSITDSPRVLSGGKTLEIFFIGDQLYTLDDTCAQSKWTSIEMLLKEDMQVPIPKPFDLARFLAATMTFMSSVENADVTFDNKPFMKIAKSRQVPNPISVPKDMIPRSKEDTMHIKGLSVATQEITVELTDWARAAGTKVTSTHRSGNEILSKDPVKRKSFWDGSGRGAPKVAKATKVVSRASTYDYPPWLTHRAKYAVYSAQVTTKPNKDLNKGLKAMTKKDPPSHFDFEMVYFSKEEQDARTVEENRDPDVGSIFKGPQGLFPQLDGEYMSRIFIGQSTAQTTGIGGHMSGRFIPTVERGSIDLTNGHVAKWNQELLYVGGFLARLVYEQEIRKVQDTWPAVNGAVVPTADARASASREKAMYAMRYFTFQPSTPDAK</sequence>
<dbReference type="InParanoid" id="A0A0D0AVX4"/>
<dbReference type="HOGENOM" id="CLU_535944_0_0_1"/>
<feature type="non-terminal residue" evidence="2">
    <location>
        <position position="1"/>
    </location>
</feature>
<dbReference type="PANTHER" id="PTHR47839:SF1">
    <property type="entry name" value="DOMAIN PROTEIN, PUTATIVE (AFU_ORTHOLOGUE AFUA_6G04830)-RELATED"/>
    <property type="match status" value="1"/>
</dbReference>
<feature type="domain" description="Sacsin/Nov" evidence="1">
    <location>
        <begin position="23"/>
        <end position="149"/>
    </location>
</feature>
<dbReference type="EMBL" id="KN835569">
    <property type="protein sequence ID" value="KIK36008.1"/>
    <property type="molecule type" value="Genomic_DNA"/>
</dbReference>
<dbReference type="Gene3D" id="3.30.565.10">
    <property type="entry name" value="Histidine kinase-like ATPase, C-terminal domain"/>
    <property type="match status" value="1"/>
</dbReference>
<dbReference type="PANTHER" id="PTHR47839">
    <property type="entry name" value="DOMAIN PROTEIN, PUTATIVE (AFU_ORTHOLOGUE AFUA_6G04830)-RELATED"/>
    <property type="match status" value="1"/>
</dbReference>
<dbReference type="InterPro" id="IPR058210">
    <property type="entry name" value="SACS/Nov_dom"/>
</dbReference>
<dbReference type="NCBIfam" id="NF047352">
    <property type="entry name" value="P_loop_sacsin"/>
    <property type="match status" value="1"/>
</dbReference>
<dbReference type="Pfam" id="PF25794">
    <property type="entry name" value="SACS"/>
    <property type="match status" value="1"/>
</dbReference>
<protein>
    <recommendedName>
        <fullName evidence="1">Sacsin/Nov domain-containing protein</fullName>
    </recommendedName>
</protein>
<keyword evidence="3" id="KW-1185">Reference proteome</keyword>
<evidence type="ECO:0000313" key="3">
    <source>
        <dbReference type="Proteomes" id="UP000054485"/>
    </source>
</evidence>
<evidence type="ECO:0000259" key="1">
    <source>
        <dbReference type="Pfam" id="PF25794"/>
    </source>
</evidence>